<evidence type="ECO:0000256" key="11">
    <source>
        <dbReference type="ARBA" id="ARBA00047984"/>
    </source>
</evidence>
<dbReference type="EMBL" id="KE504182">
    <property type="protein sequence ID" value="EPS96890.1"/>
    <property type="molecule type" value="Genomic_DNA"/>
</dbReference>
<dbReference type="GO" id="GO:0005524">
    <property type="term" value="F:ATP binding"/>
    <property type="evidence" value="ECO:0007669"/>
    <property type="project" value="UniProtKB-KW"/>
</dbReference>
<dbReference type="CDD" id="cd18038">
    <property type="entry name" value="DEXXQc_Helz-like"/>
    <property type="match status" value="1"/>
</dbReference>
<evidence type="ECO:0000256" key="10">
    <source>
        <dbReference type="ARBA" id="ARBA00023158"/>
    </source>
</evidence>
<comment type="catalytic activity">
    <reaction evidence="12">
        <text>ATP + H2O = ADP + phosphate + H(+)</text>
        <dbReference type="Rhea" id="RHEA:13065"/>
        <dbReference type="ChEBI" id="CHEBI:15377"/>
        <dbReference type="ChEBI" id="CHEBI:15378"/>
        <dbReference type="ChEBI" id="CHEBI:30616"/>
        <dbReference type="ChEBI" id="CHEBI:43474"/>
        <dbReference type="ChEBI" id="CHEBI:456216"/>
        <dbReference type="EC" id="3.6.4.12"/>
    </reaction>
    <physiologicalReaction direction="left-to-right" evidence="12">
        <dbReference type="Rhea" id="RHEA:13066"/>
    </physiologicalReaction>
</comment>
<dbReference type="Pfam" id="PF13086">
    <property type="entry name" value="AAA_11"/>
    <property type="match status" value="2"/>
</dbReference>
<dbReference type="GO" id="GO:0036464">
    <property type="term" value="C:cytoplasmic ribonucleoprotein granule"/>
    <property type="evidence" value="ECO:0007669"/>
    <property type="project" value="UniProtKB-SubCell"/>
</dbReference>
<evidence type="ECO:0000256" key="2">
    <source>
        <dbReference type="ARBA" id="ARBA00005601"/>
    </source>
</evidence>
<feature type="domain" description="Helicase ATP-binding" evidence="13">
    <location>
        <begin position="530"/>
        <end position="711"/>
    </location>
</feature>
<keyword evidence="10" id="KW-0943">RNA-mediated gene silencing</keyword>
<dbReference type="PANTHER" id="PTHR45418">
    <property type="entry name" value="CANCER/TESTIS ANTIGEN 55"/>
    <property type="match status" value="1"/>
</dbReference>
<dbReference type="FunFam" id="3.40.50.300:FF:000608">
    <property type="entry name" value="Mov10 RISC complex RNA helicase"/>
    <property type="match status" value="1"/>
</dbReference>
<evidence type="ECO:0000313" key="14">
    <source>
        <dbReference type="EMBL" id="EPS96890.1"/>
    </source>
</evidence>
<dbReference type="Proteomes" id="UP000015241">
    <property type="component" value="Unassembled WGS sequence"/>
</dbReference>
<gene>
    <name evidence="14" type="ORF">FOMPIDRAFT_48557</name>
</gene>
<dbReference type="InterPro" id="IPR047187">
    <property type="entry name" value="SF1_C_Upf1"/>
</dbReference>
<name>S8F5C1_FOMSC</name>
<dbReference type="SUPFAM" id="SSF57667">
    <property type="entry name" value="beta-beta-alpha zinc fingers"/>
    <property type="match status" value="1"/>
</dbReference>
<sequence length="1003" mass="111223">MTANLVHYCPAALYAGGCATRGCTLSHKAKLCEPCGILCISQAQLNQHIRGKRHKDNTRNTNDLVLFPFCVICERDIGALQSWKAHVGGAPHRKIASGKGISPKIEAPDASQLSRHAHHCSLCSLTVLKTRWDQHLGSVDHKRREVIAAHRGAFERAEQDKGGVVVAPEGEIDFGVVGLEQSRAGAHKVLVLHLAAGAPKVKLENVNVLDKANRVSTSFAAQIAGDGQLVSGQDVQLRVSLVQSDFGRYDGHVELHFLQERSSRRFIIVRSVHAIVGDEGDREVLRATTPHVPKKRVPWKKGQRYYPGRRPPALDVVPWVRRLKPYPIPPALELTLRETPQEELSQVIRAKHAPKVFDANTHSDHFKVMLWAEEWRMENDLRRYDLANVTFRKRGSLYDLDVPGLAEKRPSVVVSDQIEVQPSGADPTGKCFQGFVHEVRLSDVGIGFHPSFKPAPNARFNVRFKLNRVPLRRQHQAFGVPFASSTHLLFPQVAHLGTPNASAGVDDSPAWYNPLISNNLPQIQAINRILQRSAGLAPFIVFGPPGTGKTVTVVEAIRQLLRRDPAARILACAPSNSAADLLAERLMDVGRDKIFRYYAVSRPRNAVPDTLVPFTYINGEGYFAVPELPTLSNYRVIISTCGSSSFAYGVGLSSGHFSYIFVDEAGQATEAEVMTAIRPMANATTHIVLSGDPKQLGPIIRSSAARDLGLGVSYLERLMDREAYTGKAARGVAYVKLVRNFRSHRAILDFPNERFYAHELEVCGSPSVINSFVGWPHLVSSKFPVVFHSISGQDEREASSPSYFNIDEATVVKDYVQKLKADARFKISDEEIGIIAPYRAQVRKIRMALSNFAPDVKVASVEEFQGQERRVIILSTVRSTRDLLQYDQRFTLGFVANPRRFNVAITRAKALLIVIGNASVLSTDPLWRRFLNYVSLNNGWRGEPISWDPAAPVQDDAEYANELREQGAADVAVFLQRMQLYSDVTSDDLESGANMEMAFVEPE</sequence>
<dbReference type="InterPro" id="IPR036236">
    <property type="entry name" value="Znf_C2H2_sf"/>
</dbReference>
<keyword evidence="8" id="KW-0067">ATP-binding</keyword>
<dbReference type="InterPro" id="IPR027417">
    <property type="entry name" value="P-loop_NTPase"/>
</dbReference>
<dbReference type="CDD" id="cd18808">
    <property type="entry name" value="SF1_C_Upf1"/>
    <property type="match status" value="1"/>
</dbReference>
<keyword evidence="5" id="KW-0547">Nucleotide-binding</keyword>
<evidence type="ECO:0000256" key="12">
    <source>
        <dbReference type="ARBA" id="ARBA00048432"/>
    </source>
</evidence>
<keyword evidence="4" id="KW-0963">Cytoplasm</keyword>
<evidence type="ECO:0000256" key="7">
    <source>
        <dbReference type="ARBA" id="ARBA00022806"/>
    </source>
</evidence>
<dbReference type="HOGENOM" id="CLU_001666_6_3_1"/>
<dbReference type="PROSITE" id="PS51192">
    <property type="entry name" value="HELICASE_ATP_BIND_1"/>
    <property type="match status" value="1"/>
</dbReference>
<accession>S8F5C1</accession>
<dbReference type="FunCoup" id="S8F5C1">
    <property type="interactions" value="972"/>
</dbReference>
<dbReference type="PROSITE" id="PS00028">
    <property type="entry name" value="ZINC_FINGER_C2H2_1"/>
    <property type="match status" value="1"/>
</dbReference>
<reference evidence="14 15" key="1">
    <citation type="journal article" date="2012" name="Science">
        <title>The Paleozoic origin of enzymatic lignin decomposition reconstructed from 31 fungal genomes.</title>
        <authorList>
            <person name="Floudas D."/>
            <person name="Binder M."/>
            <person name="Riley R."/>
            <person name="Barry K."/>
            <person name="Blanchette R.A."/>
            <person name="Henrissat B."/>
            <person name="Martinez A.T."/>
            <person name="Otillar R."/>
            <person name="Spatafora J.W."/>
            <person name="Yadav J.S."/>
            <person name="Aerts A."/>
            <person name="Benoit I."/>
            <person name="Boyd A."/>
            <person name="Carlson A."/>
            <person name="Copeland A."/>
            <person name="Coutinho P.M."/>
            <person name="de Vries R.P."/>
            <person name="Ferreira P."/>
            <person name="Findley K."/>
            <person name="Foster B."/>
            <person name="Gaskell J."/>
            <person name="Glotzer D."/>
            <person name="Gorecki P."/>
            <person name="Heitman J."/>
            <person name="Hesse C."/>
            <person name="Hori C."/>
            <person name="Igarashi K."/>
            <person name="Jurgens J.A."/>
            <person name="Kallen N."/>
            <person name="Kersten P."/>
            <person name="Kohler A."/>
            <person name="Kuees U."/>
            <person name="Kumar T.K.A."/>
            <person name="Kuo A."/>
            <person name="LaButti K."/>
            <person name="Larrondo L.F."/>
            <person name="Lindquist E."/>
            <person name="Ling A."/>
            <person name="Lombard V."/>
            <person name="Lucas S."/>
            <person name="Lundell T."/>
            <person name="Martin R."/>
            <person name="McLaughlin D.J."/>
            <person name="Morgenstern I."/>
            <person name="Morin E."/>
            <person name="Murat C."/>
            <person name="Nagy L.G."/>
            <person name="Nolan M."/>
            <person name="Ohm R.A."/>
            <person name="Patyshakuliyeva A."/>
            <person name="Rokas A."/>
            <person name="Ruiz-Duenas F.J."/>
            <person name="Sabat G."/>
            <person name="Salamov A."/>
            <person name="Samejima M."/>
            <person name="Schmutz J."/>
            <person name="Slot J.C."/>
            <person name="St John F."/>
            <person name="Stenlid J."/>
            <person name="Sun H."/>
            <person name="Sun S."/>
            <person name="Syed K."/>
            <person name="Tsang A."/>
            <person name="Wiebenga A."/>
            <person name="Young D."/>
            <person name="Pisabarro A."/>
            <person name="Eastwood D.C."/>
            <person name="Martin F."/>
            <person name="Cullen D."/>
            <person name="Grigoriev I.V."/>
            <person name="Hibbett D.S."/>
        </authorList>
    </citation>
    <scope>NUCLEOTIDE SEQUENCE</scope>
    <source>
        <strain evidence="15">FP-58527</strain>
    </source>
</reference>
<dbReference type="OrthoDB" id="6513042at2759"/>
<keyword evidence="15" id="KW-1185">Reference proteome</keyword>
<proteinExistence type="inferred from homology"/>
<dbReference type="InParanoid" id="S8F5C1"/>
<evidence type="ECO:0000313" key="15">
    <source>
        <dbReference type="Proteomes" id="UP000015241"/>
    </source>
</evidence>
<keyword evidence="9" id="KW-0694">RNA-binding</keyword>
<dbReference type="AlphaFoldDB" id="S8F5C1"/>
<comment type="similarity">
    <text evidence="2">Belongs to the DNA2/NAM7 helicase family. SDE3 subfamily.</text>
</comment>
<evidence type="ECO:0000256" key="1">
    <source>
        <dbReference type="ARBA" id="ARBA00004331"/>
    </source>
</evidence>
<evidence type="ECO:0000256" key="9">
    <source>
        <dbReference type="ARBA" id="ARBA00022884"/>
    </source>
</evidence>
<dbReference type="InterPro" id="IPR026122">
    <property type="entry name" value="MOV-10/SDE3_DEXXQ/H-box"/>
</dbReference>
<dbReference type="eggNOG" id="KOG1804">
    <property type="taxonomic scope" value="Eukaryota"/>
</dbReference>
<evidence type="ECO:0000256" key="3">
    <source>
        <dbReference type="ARBA" id="ARBA00012552"/>
    </source>
</evidence>
<dbReference type="GO" id="GO:0016787">
    <property type="term" value="F:hydrolase activity"/>
    <property type="evidence" value="ECO:0007669"/>
    <property type="project" value="UniProtKB-KW"/>
</dbReference>
<dbReference type="GO" id="GO:0003678">
    <property type="term" value="F:DNA helicase activity"/>
    <property type="evidence" value="ECO:0007669"/>
    <property type="project" value="UniProtKB-EC"/>
</dbReference>
<comment type="subcellular location">
    <subcellularLocation>
        <location evidence="1">Cytoplasm</location>
        <location evidence="1">Cytoplasmic ribonucleoprotein granule</location>
    </subcellularLocation>
</comment>
<dbReference type="PANTHER" id="PTHR45418:SF1">
    <property type="entry name" value="CANCER_TESTIS ANTIGEN 55"/>
    <property type="match status" value="1"/>
</dbReference>
<evidence type="ECO:0000256" key="6">
    <source>
        <dbReference type="ARBA" id="ARBA00022801"/>
    </source>
</evidence>
<dbReference type="Pfam" id="PF12874">
    <property type="entry name" value="zf-met"/>
    <property type="match status" value="1"/>
</dbReference>
<dbReference type="InterPro" id="IPR041677">
    <property type="entry name" value="DNA2/NAM7_AAA_11"/>
</dbReference>
<organism evidence="14 15">
    <name type="scientific">Fomitopsis schrenkii</name>
    <name type="common">Brown rot fungus</name>
    <dbReference type="NCBI Taxonomy" id="2126942"/>
    <lineage>
        <taxon>Eukaryota</taxon>
        <taxon>Fungi</taxon>
        <taxon>Dikarya</taxon>
        <taxon>Basidiomycota</taxon>
        <taxon>Agaricomycotina</taxon>
        <taxon>Agaricomycetes</taxon>
        <taxon>Polyporales</taxon>
        <taxon>Fomitopsis</taxon>
    </lineage>
</organism>
<dbReference type="InterPro" id="IPR013087">
    <property type="entry name" value="Znf_C2H2_type"/>
</dbReference>
<dbReference type="InterPro" id="IPR041679">
    <property type="entry name" value="DNA2/NAM7-like_C"/>
</dbReference>
<dbReference type="Pfam" id="PF21634">
    <property type="entry name" value="MOV-10_beta-barrel"/>
    <property type="match status" value="1"/>
</dbReference>
<dbReference type="GO" id="GO:0031047">
    <property type="term" value="P:regulatory ncRNA-mediated gene silencing"/>
    <property type="evidence" value="ECO:0007669"/>
    <property type="project" value="UniProtKB-KW"/>
</dbReference>
<evidence type="ECO:0000256" key="8">
    <source>
        <dbReference type="ARBA" id="ARBA00022840"/>
    </source>
</evidence>
<dbReference type="GO" id="GO:0003723">
    <property type="term" value="F:RNA binding"/>
    <property type="evidence" value="ECO:0007669"/>
    <property type="project" value="UniProtKB-KW"/>
</dbReference>
<keyword evidence="7" id="KW-0347">Helicase</keyword>
<evidence type="ECO:0000256" key="5">
    <source>
        <dbReference type="ARBA" id="ARBA00022741"/>
    </source>
</evidence>
<dbReference type="STRING" id="743788.S8F5C1"/>
<evidence type="ECO:0000259" key="13">
    <source>
        <dbReference type="PROSITE" id="PS51192"/>
    </source>
</evidence>
<dbReference type="InterPro" id="IPR014001">
    <property type="entry name" value="Helicase_ATP-bd"/>
</dbReference>
<dbReference type="GO" id="GO:0032574">
    <property type="term" value="F:5'-3' RNA helicase activity"/>
    <property type="evidence" value="ECO:0007669"/>
    <property type="project" value="InterPro"/>
</dbReference>
<keyword evidence="6" id="KW-0378">Hydrolase</keyword>
<dbReference type="EC" id="3.6.4.13" evidence="3"/>
<dbReference type="Pfam" id="PF13087">
    <property type="entry name" value="AAA_12"/>
    <property type="match status" value="1"/>
</dbReference>
<evidence type="ECO:0000256" key="4">
    <source>
        <dbReference type="ARBA" id="ARBA00022490"/>
    </source>
</evidence>
<dbReference type="Gene3D" id="3.40.50.300">
    <property type="entry name" value="P-loop containing nucleotide triphosphate hydrolases"/>
    <property type="match status" value="2"/>
</dbReference>
<dbReference type="Gene3D" id="3.30.160.60">
    <property type="entry name" value="Classic Zinc Finger"/>
    <property type="match status" value="1"/>
</dbReference>
<dbReference type="InterPro" id="IPR049080">
    <property type="entry name" value="MOV-10-like_beta-barrel"/>
</dbReference>
<dbReference type="SUPFAM" id="SSF52540">
    <property type="entry name" value="P-loop containing nucleoside triphosphate hydrolases"/>
    <property type="match status" value="1"/>
</dbReference>
<comment type="catalytic activity">
    <reaction evidence="11">
        <text>ATP + H2O = ADP + phosphate + H(+)</text>
        <dbReference type="Rhea" id="RHEA:13065"/>
        <dbReference type="ChEBI" id="CHEBI:15377"/>
        <dbReference type="ChEBI" id="CHEBI:15378"/>
        <dbReference type="ChEBI" id="CHEBI:30616"/>
        <dbReference type="ChEBI" id="CHEBI:43474"/>
        <dbReference type="ChEBI" id="CHEBI:456216"/>
        <dbReference type="EC" id="3.6.4.13"/>
    </reaction>
</comment>
<protein>
    <recommendedName>
        <fullName evidence="3">RNA helicase</fullName>
        <ecNumber evidence="3">3.6.4.13</ecNumber>
    </recommendedName>
</protein>